<dbReference type="InterPro" id="IPR036390">
    <property type="entry name" value="WH_DNA-bd_sf"/>
</dbReference>
<dbReference type="InterPro" id="IPR008920">
    <property type="entry name" value="TF_FadR/GntR_C"/>
</dbReference>
<dbReference type="SMART" id="SM00345">
    <property type="entry name" value="HTH_GNTR"/>
    <property type="match status" value="1"/>
</dbReference>
<sequence length="234" mass="25825">MSDAADGIETTDGKNPTRLRDVAYDDLKERLIRGAFAPGTKLTVRGVADELGVSSTPAREAINRLTQEGALVFAGPKTVIVPSLTREALDEVTAMRLALEGLAAFKGASNATQETITQLQTLQQTINERLDKRDYVGVLASNREFHFALYQLSEMPNLVATIETLWLRTGAAFHDLYPEFAENRFGVHNHLAAIESLVIGDAEGVRAAIESDIRDGYRRLRRVDADRIRRQSTT</sequence>
<keyword evidence="1" id="KW-0805">Transcription regulation</keyword>
<evidence type="ECO:0000256" key="1">
    <source>
        <dbReference type="ARBA" id="ARBA00023015"/>
    </source>
</evidence>
<evidence type="ECO:0000259" key="4">
    <source>
        <dbReference type="PROSITE" id="PS50949"/>
    </source>
</evidence>
<dbReference type="GO" id="GO:0003700">
    <property type="term" value="F:DNA-binding transcription factor activity"/>
    <property type="evidence" value="ECO:0007669"/>
    <property type="project" value="InterPro"/>
</dbReference>
<dbReference type="PANTHER" id="PTHR43537">
    <property type="entry name" value="TRANSCRIPTIONAL REGULATOR, GNTR FAMILY"/>
    <property type="match status" value="1"/>
</dbReference>
<dbReference type="Proteomes" id="UP001055460">
    <property type="component" value="Plasmid pB"/>
</dbReference>
<keyword evidence="5" id="KW-0614">Plasmid</keyword>
<evidence type="ECO:0000313" key="6">
    <source>
        <dbReference type="Proteomes" id="UP001055460"/>
    </source>
</evidence>
<gene>
    <name evidence="5" type="ORF">NE863_34940</name>
</gene>
<dbReference type="SMART" id="SM00895">
    <property type="entry name" value="FCD"/>
    <property type="match status" value="1"/>
</dbReference>
<dbReference type="SUPFAM" id="SSF46785">
    <property type="entry name" value="Winged helix' DNA-binding domain"/>
    <property type="match status" value="1"/>
</dbReference>
<evidence type="ECO:0000313" key="5">
    <source>
        <dbReference type="EMBL" id="USJ27612.1"/>
    </source>
</evidence>
<name>A0A9Q8YGC3_ENSAD</name>
<dbReference type="Pfam" id="PF07729">
    <property type="entry name" value="FCD"/>
    <property type="match status" value="1"/>
</dbReference>
<dbReference type="InterPro" id="IPR036388">
    <property type="entry name" value="WH-like_DNA-bd_sf"/>
</dbReference>
<keyword evidence="2" id="KW-0238">DNA-binding</keyword>
<dbReference type="RefSeq" id="WP_090299585.1">
    <property type="nucleotide sequence ID" value="NZ_CAXURO020000003.1"/>
</dbReference>
<evidence type="ECO:0000256" key="2">
    <source>
        <dbReference type="ARBA" id="ARBA00023125"/>
    </source>
</evidence>
<dbReference type="Gene3D" id="1.10.10.10">
    <property type="entry name" value="Winged helix-like DNA-binding domain superfamily/Winged helix DNA-binding domain"/>
    <property type="match status" value="1"/>
</dbReference>
<accession>A0A9Q8YGC3</accession>
<dbReference type="GO" id="GO:0003677">
    <property type="term" value="F:DNA binding"/>
    <property type="evidence" value="ECO:0007669"/>
    <property type="project" value="UniProtKB-KW"/>
</dbReference>
<dbReference type="Pfam" id="PF00392">
    <property type="entry name" value="GntR"/>
    <property type="match status" value="1"/>
</dbReference>
<organism evidence="5 6">
    <name type="scientific">Ensifer adhaerens</name>
    <name type="common">Sinorhizobium morelense</name>
    <dbReference type="NCBI Taxonomy" id="106592"/>
    <lineage>
        <taxon>Bacteria</taxon>
        <taxon>Pseudomonadati</taxon>
        <taxon>Pseudomonadota</taxon>
        <taxon>Alphaproteobacteria</taxon>
        <taxon>Hyphomicrobiales</taxon>
        <taxon>Rhizobiaceae</taxon>
        <taxon>Sinorhizobium/Ensifer group</taxon>
        <taxon>Ensifer</taxon>
    </lineage>
</organism>
<dbReference type="InterPro" id="IPR011711">
    <property type="entry name" value="GntR_C"/>
</dbReference>
<dbReference type="InterPro" id="IPR000524">
    <property type="entry name" value="Tscrpt_reg_HTH_GntR"/>
</dbReference>
<reference evidence="5" key="1">
    <citation type="submission" date="2022-06" db="EMBL/GenBank/DDBJ databases">
        <title>Physiological and biochemical characterization and genomic elucidation of a strain of the genus Ensifer adhaerens M8 that combines arsenic oxidation and chromium reduction.</title>
        <authorList>
            <person name="Li X."/>
            <person name="Yu c."/>
        </authorList>
    </citation>
    <scope>NUCLEOTIDE SEQUENCE</scope>
    <source>
        <strain evidence="5">M8</strain>
        <plasmid evidence="5">pB</plasmid>
    </source>
</reference>
<geneLocation type="plasmid" evidence="5 6">
    <name>pB</name>
</geneLocation>
<keyword evidence="3" id="KW-0804">Transcription</keyword>
<dbReference type="PANTHER" id="PTHR43537:SF39">
    <property type="entry name" value="HTH-TYPE TRANSCRIPTIONAL REGULATOR MCBR"/>
    <property type="match status" value="1"/>
</dbReference>
<feature type="domain" description="HTH gntR-type" evidence="4">
    <location>
        <begin position="17"/>
        <end position="84"/>
    </location>
</feature>
<proteinExistence type="predicted"/>
<dbReference type="Gene3D" id="1.20.120.530">
    <property type="entry name" value="GntR ligand-binding domain-like"/>
    <property type="match status" value="1"/>
</dbReference>
<protein>
    <submittedName>
        <fullName evidence="5">GntR family transcriptional regulator</fullName>
    </submittedName>
</protein>
<dbReference type="EMBL" id="CP098809">
    <property type="protein sequence ID" value="USJ27612.1"/>
    <property type="molecule type" value="Genomic_DNA"/>
</dbReference>
<dbReference type="PROSITE" id="PS50949">
    <property type="entry name" value="HTH_GNTR"/>
    <property type="match status" value="1"/>
</dbReference>
<dbReference type="AlphaFoldDB" id="A0A9Q8YGC3"/>
<dbReference type="SUPFAM" id="SSF48008">
    <property type="entry name" value="GntR ligand-binding domain-like"/>
    <property type="match status" value="1"/>
</dbReference>
<evidence type="ECO:0000256" key="3">
    <source>
        <dbReference type="ARBA" id="ARBA00023163"/>
    </source>
</evidence>